<dbReference type="RefSeq" id="WP_135250320.1">
    <property type="nucleotide sequence ID" value="NZ_SMLK01000004.1"/>
</dbReference>
<dbReference type="NCBIfam" id="TIGR01297">
    <property type="entry name" value="CDF"/>
    <property type="match status" value="1"/>
</dbReference>
<protein>
    <submittedName>
        <fullName evidence="8">Cation diffusion facilitator family transporter</fullName>
    </submittedName>
</protein>
<comment type="subcellular location">
    <subcellularLocation>
        <location evidence="1">Membrane</location>
        <topology evidence="1">Multi-pass membrane protein</topology>
    </subcellularLocation>
</comment>
<dbReference type="InterPro" id="IPR058533">
    <property type="entry name" value="Cation_efflux_TM"/>
</dbReference>
<name>A0A4Z0BLC4_9BURK</name>
<dbReference type="InterPro" id="IPR040177">
    <property type="entry name" value="SLC30A9"/>
</dbReference>
<evidence type="ECO:0000256" key="4">
    <source>
        <dbReference type="ARBA" id="ARBA00022989"/>
    </source>
</evidence>
<evidence type="ECO:0000256" key="2">
    <source>
        <dbReference type="ARBA" id="ARBA00022448"/>
    </source>
</evidence>
<dbReference type="Gene3D" id="1.20.1510.10">
    <property type="entry name" value="Cation efflux protein transmembrane domain"/>
    <property type="match status" value="1"/>
</dbReference>
<keyword evidence="2" id="KW-0813">Transport</keyword>
<feature type="transmembrane region" description="Helical" evidence="6">
    <location>
        <begin position="7"/>
        <end position="28"/>
    </location>
</feature>
<evidence type="ECO:0000256" key="5">
    <source>
        <dbReference type="ARBA" id="ARBA00023136"/>
    </source>
</evidence>
<dbReference type="AlphaFoldDB" id="A0A4Z0BLC4"/>
<feature type="transmembrane region" description="Helical" evidence="6">
    <location>
        <begin position="74"/>
        <end position="95"/>
    </location>
</feature>
<dbReference type="OrthoDB" id="9806522at2"/>
<reference evidence="8 9" key="1">
    <citation type="submission" date="2019-03" db="EMBL/GenBank/DDBJ databases">
        <title>Ramlibacter sp. 18x22-1, whole genome shotgun sequence.</title>
        <authorList>
            <person name="Zhang X."/>
            <person name="Feng G."/>
            <person name="Zhu H."/>
        </authorList>
    </citation>
    <scope>NUCLEOTIDE SEQUENCE [LARGE SCALE GENOMIC DNA]</scope>
    <source>
        <strain evidence="8 9">18x22-1</strain>
    </source>
</reference>
<organism evidence="8 9">
    <name type="scientific">Ramlibacter humi</name>
    <dbReference type="NCBI Taxonomy" id="2530451"/>
    <lineage>
        <taxon>Bacteria</taxon>
        <taxon>Pseudomonadati</taxon>
        <taxon>Pseudomonadota</taxon>
        <taxon>Betaproteobacteria</taxon>
        <taxon>Burkholderiales</taxon>
        <taxon>Comamonadaceae</taxon>
        <taxon>Ramlibacter</taxon>
    </lineage>
</organism>
<dbReference type="SUPFAM" id="SSF161111">
    <property type="entry name" value="Cation efflux protein transmembrane domain-like"/>
    <property type="match status" value="1"/>
</dbReference>
<proteinExistence type="predicted"/>
<keyword evidence="5 6" id="KW-0472">Membrane</keyword>
<feature type="transmembrane region" description="Helical" evidence="6">
    <location>
        <begin position="156"/>
        <end position="178"/>
    </location>
</feature>
<evidence type="ECO:0000313" key="9">
    <source>
        <dbReference type="Proteomes" id="UP000297839"/>
    </source>
</evidence>
<dbReference type="Proteomes" id="UP000297839">
    <property type="component" value="Unassembled WGS sequence"/>
</dbReference>
<dbReference type="EMBL" id="SMLK01000004">
    <property type="protein sequence ID" value="TFZ00133.1"/>
    <property type="molecule type" value="Genomic_DNA"/>
</dbReference>
<keyword evidence="3 6" id="KW-0812">Transmembrane</keyword>
<feature type="transmembrane region" description="Helical" evidence="6">
    <location>
        <begin position="115"/>
        <end position="135"/>
    </location>
</feature>
<feature type="domain" description="Cation efflux protein transmembrane" evidence="7">
    <location>
        <begin position="9"/>
        <end position="215"/>
    </location>
</feature>
<accession>A0A4Z0BLC4</accession>
<dbReference type="InterPro" id="IPR027469">
    <property type="entry name" value="Cation_efflux_TMD_sf"/>
</dbReference>
<evidence type="ECO:0000259" key="7">
    <source>
        <dbReference type="Pfam" id="PF01545"/>
    </source>
</evidence>
<dbReference type="InterPro" id="IPR002524">
    <property type="entry name" value="Cation_efflux"/>
</dbReference>
<keyword evidence="4 6" id="KW-1133">Transmembrane helix</keyword>
<dbReference type="Pfam" id="PF01545">
    <property type="entry name" value="Cation_efflux"/>
    <property type="match status" value="1"/>
</dbReference>
<dbReference type="GO" id="GO:0016020">
    <property type="term" value="C:membrane"/>
    <property type="evidence" value="ECO:0007669"/>
    <property type="project" value="UniProtKB-SubCell"/>
</dbReference>
<dbReference type="PANTHER" id="PTHR13414:SF9">
    <property type="entry name" value="PROTON-COUPLED ZINC ANTIPORTER SLC30A9, MITOCHONDRIAL"/>
    <property type="match status" value="1"/>
</dbReference>
<dbReference type="GO" id="GO:0006829">
    <property type="term" value="P:zinc ion transport"/>
    <property type="evidence" value="ECO:0007669"/>
    <property type="project" value="InterPro"/>
</dbReference>
<evidence type="ECO:0000313" key="8">
    <source>
        <dbReference type="EMBL" id="TFZ00133.1"/>
    </source>
</evidence>
<evidence type="ECO:0000256" key="1">
    <source>
        <dbReference type="ARBA" id="ARBA00004141"/>
    </source>
</evidence>
<dbReference type="InterPro" id="IPR036837">
    <property type="entry name" value="Cation_efflux_CTD_sf"/>
</dbReference>
<dbReference type="SUPFAM" id="SSF160240">
    <property type="entry name" value="Cation efflux protein cytoplasmic domain-like"/>
    <property type="match status" value="1"/>
</dbReference>
<comment type="caution">
    <text evidence="8">The sequence shown here is derived from an EMBL/GenBank/DDBJ whole genome shotgun (WGS) entry which is preliminary data.</text>
</comment>
<feature type="transmembrane region" description="Helical" evidence="6">
    <location>
        <begin position="190"/>
        <end position="208"/>
    </location>
</feature>
<sequence>MAESARAVYAAIAANVAIAATKFTVAAFTGSSAMLSEGVHSLVDSGDGVLLLVGLRRSRRPPSADHPFGHGKELYFWSLIVAVLIFGLGGGVSVYEGIQHMRSPEPIRDVFWNYVVLGCAAVFESASLAIGLRQFRRDNPDRPFWQALHTSKDPTTFTVIAEDGAALAGLAIAAAGVWSSQAFGIPQLDGAASVLIGLLLAGVAVLLIRESRGLLVGEGIRPETARGIRDIAIAEPDIQRVGAILSMYIGAHEALVTLEVGAREGASAAAVAEALQRIERQVRERFPNVRRMYIEPMEKAAVAGRARS</sequence>
<dbReference type="PANTHER" id="PTHR13414">
    <property type="entry name" value="HUEL-CATION TRANSPORTER"/>
    <property type="match status" value="1"/>
</dbReference>
<keyword evidence="9" id="KW-1185">Reference proteome</keyword>
<evidence type="ECO:0000256" key="3">
    <source>
        <dbReference type="ARBA" id="ARBA00022692"/>
    </source>
</evidence>
<evidence type="ECO:0000256" key="6">
    <source>
        <dbReference type="SAM" id="Phobius"/>
    </source>
</evidence>
<dbReference type="GO" id="GO:0008324">
    <property type="term" value="F:monoatomic cation transmembrane transporter activity"/>
    <property type="evidence" value="ECO:0007669"/>
    <property type="project" value="InterPro"/>
</dbReference>
<gene>
    <name evidence="8" type="ORF">EZ216_13575</name>
</gene>